<keyword evidence="9" id="KW-1185">Reference proteome</keyword>
<keyword evidence="5" id="KW-0862">Zinc</keyword>
<dbReference type="FunFam" id="1.20.1020.10:FF:000004">
    <property type="entry name" value="BTB/POZ and TAZ domain-containing protein 2"/>
    <property type="match status" value="1"/>
</dbReference>
<dbReference type="GO" id="GO:0009751">
    <property type="term" value="P:response to salicylic acid"/>
    <property type="evidence" value="ECO:0007669"/>
    <property type="project" value="UniProtKB-ARBA"/>
</dbReference>
<dbReference type="AlphaFoldDB" id="B9SGZ6"/>
<dbReference type="Gene3D" id="1.25.40.420">
    <property type="match status" value="1"/>
</dbReference>
<reference evidence="9" key="1">
    <citation type="journal article" date="2010" name="Nat. Biotechnol.">
        <title>Draft genome sequence of the oilseed species Ricinus communis.</title>
        <authorList>
            <person name="Chan A.P."/>
            <person name="Crabtree J."/>
            <person name="Zhao Q."/>
            <person name="Lorenzi H."/>
            <person name="Orvis J."/>
            <person name="Puiu D."/>
            <person name="Melake-Berhan A."/>
            <person name="Jones K.M."/>
            <person name="Redman J."/>
            <person name="Chen G."/>
            <person name="Cahoon E.B."/>
            <person name="Gedil M."/>
            <person name="Stanke M."/>
            <person name="Haas B.J."/>
            <person name="Wortman J.R."/>
            <person name="Fraser-Liggett C.M."/>
            <person name="Ravel J."/>
            <person name="Rabinowicz P.D."/>
        </authorList>
    </citation>
    <scope>NUCLEOTIDE SEQUENCE [LARGE SCALE GENOMIC DNA]</scope>
    <source>
        <strain evidence="9">cv. Hale</strain>
    </source>
</reference>
<dbReference type="SMART" id="SM00551">
    <property type="entry name" value="ZnF_TAZ"/>
    <property type="match status" value="1"/>
</dbReference>
<dbReference type="eggNOG" id="KOG1778">
    <property type="taxonomic scope" value="Eukaryota"/>
</dbReference>
<protein>
    <submittedName>
        <fullName evidence="8">Transcription cofactor, putative</fullName>
    </submittedName>
</protein>
<proteinExistence type="predicted"/>
<evidence type="ECO:0000313" key="8">
    <source>
        <dbReference type="EMBL" id="EEF37093.1"/>
    </source>
</evidence>
<comment type="pathway">
    <text evidence="1">Protein modification; protein ubiquitination.</text>
</comment>
<keyword evidence="2" id="KW-0479">Metal-binding</keyword>
<feature type="region of interest" description="Disordered" evidence="6">
    <location>
        <begin position="1"/>
        <end position="20"/>
    </location>
</feature>
<dbReference type="FunFam" id="1.25.40.420:FF:000012">
    <property type="entry name" value="BTB/POZ and TAZ domain-containing protein 2"/>
    <property type="match status" value="1"/>
</dbReference>
<organism evidence="8 9">
    <name type="scientific">Ricinus communis</name>
    <name type="common">Castor bean</name>
    <dbReference type="NCBI Taxonomy" id="3988"/>
    <lineage>
        <taxon>Eukaryota</taxon>
        <taxon>Viridiplantae</taxon>
        <taxon>Streptophyta</taxon>
        <taxon>Embryophyta</taxon>
        <taxon>Tracheophyta</taxon>
        <taxon>Spermatophyta</taxon>
        <taxon>Magnoliopsida</taxon>
        <taxon>eudicotyledons</taxon>
        <taxon>Gunneridae</taxon>
        <taxon>Pentapetalae</taxon>
        <taxon>rosids</taxon>
        <taxon>fabids</taxon>
        <taxon>Malpighiales</taxon>
        <taxon>Euphorbiaceae</taxon>
        <taxon>Acalyphoideae</taxon>
        <taxon>Acalypheae</taxon>
        <taxon>Ricinus</taxon>
    </lineage>
</organism>
<dbReference type="Gene3D" id="1.20.1020.10">
    <property type="entry name" value="TAZ domain"/>
    <property type="match status" value="1"/>
</dbReference>
<dbReference type="SUPFAM" id="SSF54695">
    <property type="entry name" value="POZ domain"/>
    <property type="match status" value="1"/>
</dbReference>
<dbReference type="InParanoid" id="B9SGZ6"/>
<dbReference type="SUPFAM" id="SSF57933">
    <property type="entry name" value="TAZ domain"/>
    <property type="match status" value="1"/>
</dbReference>
<accession>B9SGZ6</accession>
<name>B9SGZ6_RICCO</name>
<evidence type="ECO:0000256" key="6">
    <source>
        <dbReference type="SAM" id="MobiDB-lite"/>
    </source>
</evidence>
<sequence>MDEICDEPAEVDMKEPPSPPPLPCLATTSHHRRILKAEHGRTLRGYNCIFTTAKDMWERLFDEGYRADVIINTDNGGSIYAHANILGMASPVMKGIYEKEEMVEFVLHLLVLSHVFVVPDLKKICVQKLVQGFLTTENVVDIFQLALLCDAPRLSLVCHRMIVRNFQEISITEGWKAMRQSHPVLEKELLDSMVDEDKRQKERIRRSKERKIYLQLYEAMEALVHICRDGCRTIGPHDKDFRENQAPCNYEACKGLEQLVRHFASCKLRIPGGCIHCKRMWQLLELHSRLCADSDACRVPLCKNFKARIKRQSKKDEIKWRILVKKIIRTKRIGGSPFFTSAISCYS</sequence>
<dbReference type="GO" id="GO:0005516">
    <property type="term" value="F:calmodulin binding"/>
    <property type="evidence" value="ECO:0007669"/>
    <property type="project" value="UniProtKB-ARBA"/>
</dbReference>
<evidence type="ECO:0000313" key="9">
    <source>
        <dbReference type="Proteomes" id="UP000008311"/>
    </source>
</evidence>
<dbReference type="FunCoup" id="B9SGZ6">
    <property type="interactions" value="11"/>
</dbReference>
<dbReference type="STRING" id="3988.B9SGZ6"/>
<evidence type="ECO:0000256" key="2">
    <source>
        <dbReference type="ARBA" id="ARBA00022723"/>
    </source>
</evidence>
<dbReference type="InterPro" id="IPR000197">
    <property type="entry name" value="Znf_TAZ"/>
</dbReference>
<feature type="compositionally biased region" description="Acidic residues" evidence="6">
    <location>
        <begin position="1"/>
        <end position="10"/>
    </location>
</feature>
<dbReference type="GO" id="GO:0006355">
    <property type="term" value="P:regulation of DNA-templated transcription"/>
    <property type="evidence" value="ECO:0007669"/>
    <property type="project" value="UniProtKB-ARBA"/>
</dbReference>
<keyword evidence="4" id="KW-0833">Ubl conjugation pathway</keyword>
<evidence type="ECO:0000256" key="4">
    <source>
        <dbReference type="ARBA" id="ARBA00022786"/>
    </source>
</evidence>
<evidence type="ECO:0000259" key="7">
    <source>
        <dbReference type="PROSITE" id="PS50134"/>
    </source>
</evidence>
<evidence type="ECO:0000256" key="5">
    <source>
        <dbReference type="ARBA" id="ARBA00022833"/>
    </source>
</evidence>
<dbReference type="Proteomes" id="UP000008311">
    <property type="component" value="Unassembled WGS sequence"/>
</dbReference>
<dbReference type="Pfam" id="PF02135">
    <property type="entry name" value="zf-TAZ"/>
    <property type="match status" value="1"/>
</dbReference>
<dbReference type="PANTHER" id="PTHR46287">
    <property type="entry name" value="BTB/POZ AND TAZ DOMAIN-CONTAINING PROTEIN 3-RELATED"/>
    <property type="match status" value="1"/>
</dbReference>
<gene>
    <name evidence="8" type="ORF">RCOM_0579630</name>
</gene>
<feature type="domain" description="TAZ-type" evidence="7">
    <location>
        <begin position="207"/>
        <end position="305"/>
    </location>
</feature>
<keyword evidence="3" id="KW-0863">Zinc-finger</keyword>
<evidence type="ECO:0000256" key="3">
    <source>
        <dbReference type="ARBA" id="ARBA00022771"/>
    </source>
</evidence>
<dbReference type="InterPro" id="IPR035898">
    <property type="entry name" value="TAZ_dom_sf"/>
</dbReference>
<dbReference type="InterPro" id="IPR044513">
    <property type="entry name" value="BT1/2/3/4/5"/>
</dbReference>
<dbReference type="EMBL" id="EQ973956">
    <property type="protein sequence ID" value="EEF37093.1"/>
    <property type="molecule type" value="Genomic_DNA"/>
</dbReference>
<dbReference type="PANTHER" id="PTHR46287:SF11">
    <property type="entry name" value="BTB_POZ AND TAZ DOMAIN-CONTAINING PROTEIN 4"/>
    <property type="match status" value="1"/>
</dbReference>
<dbReference type="GO" id="GO:0008270">
    <property type="term" value="F:zinc ion binding"/>
    <property type="evidence" value="ECO:0007669"/>
    <property type="project" value="UniProtKB-KW"/>
</dbReference>
<dbReference type="GO" id="GO:0042542">
    <property type="term" value="P:response to hydrogen peroxide"/>
    <property type="evidence" value="ECO:0007669"/>
    <property type="project" value="UniProtKB-ARBA"/>
</dbReference>
<dbReference type="InterPro" id="IPR011333">
    <property type="entry name" value="SKP1/BTB/POZ_sf"/>
</dbReference>
<dbReference type="PROSITE" id="PS50134">
    <property type="entry name" value="ZF_TAZ"/>
    <property type="match status" value="1"/>
</dbReference>
<dbReference type="GO" id="GO:0009725">
    <property type="term" value="P:response to hormone"/>
    <property type="evidence" value="ECO:0007669"/>
    <property type="project" value="UniProtKB-ARBA"/>
</dbReference>
<evidence type="ECO:0000256" key="1">
    <source>
        <dbReference type="ARBA" id="ARBA00004906"/>
    </source>
</evidence>